<sequence length="936" mass="102177">MAESNQSRPDLRFQSAESTTPLSPSNDEVSSPTTRVPYRRQKSWVPPNTQYQHVAPEDQNTVEVEQEQNSTAYRGLGLSNVPQQSPNASSVKRVPVRANPALGTPTSPEIGTSAAPFSQTTTAQNTGEDGTAAEPWLTPSSSRYSVKEPAYQHSPSNVHLLSHDHGVEGCPTQGDLLKSQWNWFTTMIVLLAIFSTVFSGIFLGIALAKPRWGHRIGPRGALSYDTATLLSALFSKLVELSFATTCVVTLGQILTRRAFARNTFSKSGGGISIADMNMRLWIMQPGTLMTHWIGVKYAITSFLGISALIAAFATSFYTTACESLVSPKLKFGANETRNMFGEVSASYANALYLAKVCQTPITTDMDPTYAGSTCLQINYAGNGFRNLDTWMASWRSRQLSALSADALEVAPRPPPVAILYENTTIFGSWITPVGENITSDSIKHKRLLQNVTMVMPHANVFHATRNPKNRILQPEDLQGSGEYYVKAAVPAPALNVLCAGASEDELAPLMRANASVPPTAFPNITTVLDGIFDWTHNPKTEGGWYAPWFTRLPKEFNTIVNSSSSYGPSAVYLLSKPPNTTVTNDVVLCAIKSFQYTNCSTAYHVAQSGGQLSVHCDNDSEVWRPYRDTIENKTNIPPLAVGVKDWKDVGMEWINSVALSQGITDADASIARLVTQMIPSWDNVTGAKLSPSRPSIGEALSVLAGYTLLLSSNAAPFEHYWKYAPDLSPILDSPATENFSAILSYKDFASGGDQRWKGIFYIVLVAAFVQNCFCLGYLLWYFWRDGEVTDYTEPQNLFALAINSPPTQILAGACGGGPSGEMLGRKWCVDMSKPDPNTPGLGGHSHENAGGGPMHPHFFVHYQEPEPPRARTTARFSESFNLPMLSPSPGKRVSWSPSLLSKRRSRAPRPRSLHESGLEGLDESPAVTQYMNLVGR</sequence>
<gene>
    <name evidence="1" type="ORF">H2198_007279</name>
</gene>
<name>A0ACC3A148_9EURO</name>
<proteinExistence type="predicted"/>
<dbReference type="EMBL" id="JAPDRQ010000150">
    <property type="protein sequence ID" value="KAJ9653559.1"/>
    <property type="molecule type" value="Genomic_DNA"/>
</dbReference>
<keyword evidence="2" id="KW-1185">Reference proteome</keyword>
<comment type="caution">
    <text evidence="1">The sequence shown here is derived from an EMBL/GenBank/DDBJ whole genome shotgun (WGS) entry which is preliminary data.</text>
</comment>
<protein>
    <submittedName>
        <fullName evidence="1">Uncharacterized protein</fullName>
    </submittedName>
</protein>
<evidence type="ECO:0000313" key="1">
    <source>
        <dbReference type="EMBL" id="KAJ9653559.1"/>
    </source>
</evidence>
<evidence type="ECO:0000313" key="2">
    <source>
        <dbReference type="Proteomes" id="UP001172386"/>
    </source>
</evidence>
<dbReference type="Proteomes" id="UP001172386">
    <property type="component" value="Unassembled WGS sequence"/>
</dbReference>
<reference evidence="1" key="1">
    <citation type="submission" date="2022-10" db="EMBL/GenBank/DDBJ databases">
        <title>Culturing micro-colonial fungi from biological soil crusts in the Mojave desert and describing Neophaeococcomyces mojavensis, and introducing the new genera and species Taxawa tesnikishii.</title>
        <authorList>
            <person name="Kurbessoian T."/>
            <person name="Stajich J.E."/>
        </authorList>
    </citation>
    <scope>NUCLEOTIDE SEQUENCE</scope>
    <source>
        <strain evidence="1">JES_112</strain>
    </source>
</reference>
<accession>A0ACC3A148</accession>
<organism evidence="1 2">
    <name type="scientific">Neophaeococcomyces mojaviensis</name>
    <dbReference type="NCBI Taxonomy" id="3383035"/>
    <lineage>
        <taxon>Eukaryota</taxon>
        <taxon>Fungi</taxon>
        <taxon>Dikarya</taxon>
        <taxon>Ascomycota</taxon>
        <taxon>Pezizomycotina</taxon>
        <taxon>Eurotiomycetes</taxon>
        <taxon>Chaetothyriomycetidae</taxon>
        <taxon>Chaetothyriales</taxon>
        <taxon>Chaetothyriales incertae sedis</taxon>
        <taxon>Neophaeococcomyces</taxon>
    </lineage>
</organism>